<feature type="region of interest" description="Disordered" evidence="23">
    <location>
        <begin position="857"/>
        <end position="882"/>
    </location>
</feature>
<keyword evidence="15" id="KW-0229">DNA integration</keyword>
<dbReference type="GO" id="GO:0015074">
    <property type="term" value="P:DNA integration"/>
    <property type="evidence" value="ECO:0007669"/>
    <property type="project" value="UniProtKB-KW"/>
</dbReference>
<keyword evidence="7" id="KW-0479">Metal-binding</keyword>
<dbReference type="InterPro" id="IPR001584">
    <property type="entry name" value="Integrase_cat-core"/>
</dbReference>
<keyword evidence="5" id="KW-0548">Nucleotidyltransferase</keyword>
<keyword evidence="17" id="KW-0808">Transferase</keyword>
<dbReference type="Proteomes" id="UP000199069">
    <property type="component" value="Unassembled WGS sequence"/>
</dbReference>
<dbReference type="Pfam" id="PF25597">
    <property type="entry name" value="SH3_retrovirus"/>
    <property type="match status" value="1"/>
</dbReference>
<dbReference type="InterPro" id="IPR057670">
    <property type="entry name" value="SH3_retrovirus"/>
</dbReference>
<evidence type="ECO:0000256" key="23">
    <source>
        <dbReference type="SAM" id="MobiDB-lite"/>
    </source>
</evidence>
<evidence type="ECO:0000256" key="12">
    <source>
        <dbReference type="ARBA" id="ARBA00022840"/>
    </source>
</evidence>
<keyword evidence="19" id="KW-0233">DNA recombination</keyword>
<evidence type="ECO:0000256" key="21">
    <source>
        <dbReference type="ARBA" id="ARBA00048173"/>
    </source>
</evidence>
<keyword evidence="9" id="KW-0064">Aspartyl protease</keyword>
<keyword evidence="8" id="KW-0547">Nucleotide-binding</keyword>
<dbReference type="GO" id="GO:0046872">
    <property type="term" value="F:metal ion binding"/>
    <property type="evidence" value="ECO:0007669"/>
    <property type="project" value="UniProtKB-KW"/>
</dbReference>
<evidence type="ECO:0000313" key="26">
    <source>
        <dbReference type="Proteomes" id="UP000199069"/>
    </source>
</evidence>
<feature type="compositionally biased region" description="Pro residues" evidence="23">
    <location>
        <begin position="788"/>
        <end position="799"/>
    </location>
</feature>
<dbReference type="CDD" id="cd09272">
    <property type="entry name" value="RNase_HI_RT_Ty1"/>
    <property type="match status" value="1"/>
</dbReference>
<dbReference type="GO" id="GO:0006310">
    <property type="term" value="P:DNA recombination"/>
    <property type="evidence" value="ECO:0007669"/>
    <property type="project" value="UniProtKB-KW"/>
</dbReference>
<evidence type="ECO:0000256" key="8">
    <source>
        <dbReference type="ARBA" id="ARBA00022741"/>
    </source>
</evidence>
<evidence type="ECO:0000313" key="25">
    <source>
        <dbReference type="EMBL" id="CTR10769.1"/>
    </source>
</evidence>
<sequence length="1334" mass="144757">MAVTGGFRSAAGEAQEIEAGLLPVHLQLQNQLFRLALRALAAPFLHPLHARTIAARRRPAHASYRSPLDLGRCSTSPSPTLSSRPTSPSKRSTPTRSRLGPPIPPLRLNNFAVTSIIISCSHSVIHHVAACDHVAHDYWIPPCDAFAPTDAQGALRLLSRFWSLSLPAASPEAFDTFAQEYKATLLALKTADVDLEMVYSSHLLAALPSSLATLQTTIAVSNRSSLPSTDSILELVRNEILRSATVSSSSTALLATRPAPSAPRAPRPPPSPCPACQANHWLRECPRKAEYRRQQDKQRASANLAVNPGQDVKPPSASASYAQVAADGIEAWLGSTSYFSSLRACCPEAVGGIAGSNSLKATGVGTITVRLDSGKVLTIGDVLFVEGISATLLSTSVLYRRSGISTTFGDKATVARGNKVAATGTQVKDGLYILDGTLITPLTTTGACALLASAGSSAPLTVWHQRLAHLSWWAITALAKSQSVSGLVLKEVEGSPPASPCNVCHASRASRLPFLDLASHATEPLELVHSDVLSIDTPSIGGRRYVVTFVDDYSRMLWVEPLAHKSDVLEAFKRFKAAAEAEAGKPLRRFRSDNGGEYIGKAFQAFLAEHGIKHKPTTPHSPQSNGVAERVNQSIIEGVLSMLTQAGAPKMLWAEALLAFTFIKNRSPHSALGGDVPLKLWRGKPARLDMVRTWGCRAWHTVTAKRGKLDAKAVPLVFVGYDSGSAAYRLYDPIARRTIRSRDVRFVEDDFPLRAPAAAGTVNSTPIEPGLVITSETSPVVQAEPDKPASPSPSPPPAPQRQRVVNVQPVTPPRQPVFERSPAPASQSPDEIDFLSDPLSSTLAEVGDIEALIAAAGDTGTDDPFELPTTDPRNHKEALRDKDSGKWVQGELDEFSSLQDEYKVFHAIDAASMPKDAKVIGCRFVYRRKKDAHGRVTGHKVRLVAQGFSQRPGVDFRETFAPVAKFTSIRVLLALAARHRYRVQQADVDKAYLHGQLEESLYMCVPEGIAGPDWTGKVLKLDRALYGLKQAGRVWNHRIHDSLAQLGYRRSTSDACIYMQNEGGQQRLTASRGGLKREYGIKDLGDAQFILGIQILRRPDGSLFLSQRAYLQDVLQRFNMSDCRPSPTPMVPNQQLVAAPAVHAPSPELRRRYLQAVGSLMYAMLGTRPDLAFAVGLLGRFARNPDDAHWAAVERVLRYIEGTLDHGLQYRPEDSSITGFEAYSDSDWGADVNTSRSTMGYVFLLAGGAVSWSSRIQPRFHNRTRHLRLTEHLVCETVKQGLIRVEYIPTACMVANIFTKSLPLPAFSAHRDSLGVRALVARGGVGVIAPAHPH</sequence>
<dbReference type="PROSITE" id="PS50994">
    <property type="entry name" value="INTEGRASE"/>
    <property type="match status" value="1"/>
</dbReference>
<dbReference type="STRING" id="5286.A0A0K3CMA4"/>
<evidence type="ECO:0000256" key="3">
    <source>
        <dbReference type="ARBA" id="ARBA00022612"/>
    </source>
</evidence>
<keyword evidence="6" id="KW-0540">Nuclease</keyword>
<accession>A0A0K3CMA4</accession>
<keyword evidence="2" id="KW-0815">Transposition</keyword>
<dbReference type="SUPFAM" id="SSF53098">
    <property type="entry name" value="Ribonuclease H-like"/>
    <property type="match status" value="1"/>
</dbReference>
<keyword evidence="12" id="KW-0067">ATP-binding</keyword>
<keyword evidence="10" id="KW-0255">Endonuclease</keyword>
<dbReference type="InterPro" id="IPR036397">
    <property type="entry name" value="RNaseH_sf"/>
</dbReference>
<feature type="region of interest" description="Disordered" evidence="23">
    <location>
        <begin position="780"/>
        <end position="835"/>
    </location>
</feature>
<name>A0A0K3CMA4_RHOTO</name>
<dbReference type="GO" id="GO:0004519">
    <property type="term" value="F:endonuclease activity"/>
    <property type="evidence" value="ECO:0007669"/>
    <property type="project" value="UniProtKB-KW"/>
</dbReference>
<dbReference type="InterPro" id="IPR039537">
    <property type="entry name" value="Retrotran_Ty1/copia-like"/>
</dbReference>
<dbReference type="GO" id="GO:0003964">
    <property type="term" value="F:RNA-directed DNA polymerase activity"/>
    <property type="evidence" value="ECO:0007669"/>
    <property type="project" value="UniProtKB-KW"/>
</dbReference>
<feature type="domain" description="Integrase catalytic" evidence="24">
    <location>
        <begin position="520"/>
        <end position="685"/>
    </location>
</feature>
<dbReference type="GO" id="GO:0005634">
    <property type="term" value="C:nucleus"/>
    <property type="evidence" value="ECO:0007669"/>
    <property type="project" value="UniProtKB-ARBA"/>
</dbReference>
<dbReference type="SUPFAM" id="SSF56672">
    <property type="entry name" value="DNA/RNA polymerases"/>
    <property type="match status" value="1"/>
</dbReference>
<comment type="function">
    <text evidence="1">The aspartyl protease (PR) mediates the proteolytic cleavages of the Gag and Gag-Pol polyproteins after assembly of the VLP.</text>
</comment>
<dbReference type="OMA" id="VITHERT"/>
<keyword evidence="11" id="KW-0378">Hydrolase</keyword>
<keyword evidence="18" id="KW-0917">Virion maturation</keyword>
<evidence type="ECO:0000256" key="11">
    <source>
        <dbReference type="ARBA" id="ARBA00022801"/>
    </source>
</evidence>
<evidence type="ECO:0000256" key="22">
    <source>
        <dbReference type="ARBA" id="ARBA00049244"/>
    </source>
</evidence>
<keyword evidence="16" id="KW-0695">RNA-directed DNA polymerase</keyword>
<feature type="compositionally biased region" description="Low complexity" evidence="23">
    <location>
        <begin position="72"/>
        <end position="98"/>
    </location>
</feature>
<dbReference type="InterPro" id="IPR013103">
    <property type="entry name" value="RVT_2"/>
</dbReference>
<dbReference type="GO" id="GO:0003723">
    <property type="term" value="F:RNA binding"/>
    <property type="evidence" value="ECO:0007669"/>
    <property type="project" value="UniProtKB-KW"/>
</dbReference>
<evidence type="ECO:0000256" key="4">
    <source>
        <dbReference type="ARBA" id="ARBA00022670"/>
    </source>
</evidence>
<comment type="catalytic activity">
    <reaction evidence="21">
        <text>DNA(n) + a 2'-deoxyribonucleoside 5'-triphosphate = DNA(n+1) + diphosphate</text>
        <dbReference type="Rhea" id="RHEA:22508"/>
        <dbReference type="Rhea" id="RHEA-COMP:17339"/>
        <dbReference type="Rhea" id="RHEA-COMP:17340"/>
        <dbReference type="ChEBI" id="CHEBI:33019"/>
        <dbReference type="ChEBI" id="CHEBI:61560"/>
        <dbReference type="ChEBI" id="CHEBI:173112"/>
        <dbReference type="EC" id="2.7.7.49"/>
    </reaction>
</comment>
<dbReference type="PANTHER" id="PTHR42648:SF11">
    <property type="entry name" value="TRANSPOSON TY4-P GAG-POL POLYPROTEIN"/>
    <property type="match status" value="1"/>
</dbReference>
<proteinExistence type="predicted"/>
<evidence type="ECO:0000256" key="19">
    <source>
        <dbReference type="ARBA" id="ARBA00023172"/>
    </source>
</evidence>
<dbReference type="Pfam" id="PF00665">
    <property type="entry name" value="rve"/>
    <property type="match status" value="1"/>
</dbReference>
<reference evidence="25 26" key="1">
    <citation type="submission" date="2015-07" db="EMBL/GenBank/DDBJ databases">
        <authorList>
            <person name="Cajimat M.N.B."/>
            <person name="Milazzo M.L."/>
            <person name="Fulhorst C.F."/>
        </authorList>
    </citation>
    <scope>NUCLEOTIDE SEQUENCE [LARGE SCALE GENOMIC DNA]</scope>
    <source>
        <strain evidence="25">Single colony</strain>
    </source>
</reference>
<dbReference type="PANTHER" id="PTHR42648">
    <property type="entry name" value="TRANSPOSASE, PUTATIVE-RELATED"/>
    <property type="match status" value="1"/>
</dbReference>
<feature type="region of interest" description="Disordered" evidence="23">
    <location>
        <begin position="64"/>
        <end position="103"/>
    </location>
</feature>
<feature type="region of interest" description="Disordered" evidence="23">
    <location>
        <begin position="292"/>
        <end position="312"/>
    </location>
</feature>
<dbReference type="InterPro" id="IPR054722">
    <property type="entry name" value="PolX-like_BBD"/>
</dbReference>
<feature type="compositionally biased region" description="Pro residues" evidence="23">
    <location>
        <begin position="260"/>
        <end position="273"/>
    </location>
</feature>
<dbReference type="GO" id="GO:0005524">
    <property type="term" value="F:ATP binding"/>
    <property type="evidence" value="ECO:0007669"/>
    <property type="project" value="UniProtKB-KW"/>
</dbReference>
<evidence type="ECO:0000256" key="15">
    <source>
        <dbReference type="ARBA" id="ARBA00022908"/>
    </source>
</evidence>
<keyword evidence="4" id="KW-0645">Protease</keyword>
<keyword evidence="3" id="KW-1188">Viral release from host cell</keyword>
<evidence type="ECO:0000256" key="16">
    <source>
        <dbReference type="ARBA" id="ARBA00022918"/>
    </source>
</evidence>
<evidence type="ECO:0000256" key="2">
    <source>
        <dbReference type="ARBA" id="ARBA00022578"/>
    </source>
</evidence>
<dbReference type="Pfam" id="PF22936">
    <property type="entry name" value="Pol_BBD"/>
    <property type="match status" value="1"/>
</dbReference>
<dbReference type="GO" id="GO:0032196">
    <property type="term" value="P:transposition"/>
    <property type="evidence" value="ECO:0007669"/>
    <property type="project" value="UniProtKB-KW"/>
</dbReference>
<comment type="catalytic activity">
    <reaction evidence="22">
        <text>DNA(n) + a 2'-deoxyribonucleoside 5'-triphosphate = DNA(n+1) + diphosphate</text>
        <dbReference type="Rhea" id="RHEA:22508"/>
        <dbReference type="Rhea" id="RHEA-COMP:17339"/>
        <dbReference type="Rhea" id="RHEA-COMP:17340"/>
        <dbReference type="ChEBI" id="CHEBI:33019"/>
        <dbReference type="ChEBI" id="CHEBI:61560"/>
        <dbReference type="ChEBI" id="CHEBI:173112"/>
        <dbReference type="EC" id="2.7.7.7"/>
    </reaction>
</comment>
<evidence type="ECO:0000256" key="20">
    <source>
        <dbReference type="ARBA" id="ARBA00023268"/>
    </source>
</evidence>
<feature type="compositionally biased region" description="Low complexity" evidence="23">
    <location>
        <begin position="800"/>
        <end position="809"/>
    </location>
</feature>
<keyword evidence="17" id="KW-0239">DNA-directed DNA polymerase</keyword>
<keyword evidence="26" id="KW-1185">Reference proteome</keyword>
<keyword evidence="13" id="KW-0460">Magnesium</keyword>
<evidence type="ECO:0000256" key="1">
    <source>
        <dbReference type="ARBA" id="ARBA00002180"/>
    </source>
</evidence>
<feature type="compositionally biased region" description="Basic and acidic residues" evidence="23">
    <location>
        <begin position="872"/>
        <end position="882"/>
    </location>
</feature>
<dbReference type="EMBL" id="CWKI01000014">
    <property type="protein sequence ID" value="CTR10769.1"/>
    <property type="molecule type" value="Genomic_DNA"/>
</dbReference>
<dbReference type="InterPro" id="IPR012337">
    <property type="entry name" value="RNaseH-like_sf"/>
</dbReference>
<organism evidence="25 26">
    <name type="scientific">Rhodotorula toruloides</name>
    <name type="common">Yeast</name>
    <name type="synonym">Rhodosporidium toruloides</name>
    <dbReference type="NCBI Taxonomy" id="5286"/>
    <lineage>
        <taxon>Eukaryota</taxon>
        <taxon>Fungi</taxon>
        <taxon>Dikarya</taxon>
        <taxon>Basidiomycota</taxon>
        <taxon>Pucciniomycotina</taxon>
        <taxon>Microbotryomycetes</taxon>
        <taxon>Sporidiobolales</taxon>
        <taxon>Sporidiobolaceae</taxon>
        <taxon>Rhodotorula</taxon>
    </lineage>
</organism>
<evidence type="ECO:0000256" key="13">
    <source>
        <dbReference type="ARBA" id="ARBA00022842"/>
    </source>
</evidence>
<feature type="region of interest" description="Disordered" evidence="23">
    <location>
        <begin position="252"/>
        <end position="274"/>
    </location>
</feature>
<evidence type="ECO:0000256" key="6">
    <source>
        <dbReference type="ARBA" id="ARBA00022722"/>
    </source>
</evidence>
<dbReference type="GO" id="GO:0006508">
    <property type="term" value="P:proteolysis"/>
    <property type="evidence" value="ECO:0007669"/>
    <property type="project" value="UniProtKB-KW"/>
</dbReference>
<dbReference type="Pfam" id="PF07727">
    <property type="entry name" value="RVT_2"/>
    <property type="match status" value="1"/>
</dbReference>
<dbReference type="GO" id="GO:0004190">
    <property type="term" value="F:aspartic-type endopeptidase activity"/>
    <property type="evidence" value="ECO:0007669"/>
    <property type="project" value="UniProtKB-KW"/>
</dbReference>
<evidence type="ECO:0000259" key="24">
    <source>
        <dbReference type="PROSITE" id="PS50994"/>
    </source>
</evidence>
<protein>
    <submittedName>
        <fullName evidence="25">BY PROTMAP: gi|342318984|gb|EGU10936.1| 2-hydroxymuconic semialdehyde dehydrogenase [Rhodotorula glutinis ATCC 204091]</fullName>
    </submittedName>
</protein>
<evidence type="ECO:0000256" key="7">
    <source>
        <dbReference type="ARBA" id="ARBA00022723"/>
    </source>
</evidence>
<evidence type="ECO:0000256" key="10">
    <source>
        <dbReference type="ARBA" id="ARBA00022759"/>
    </source>
</evidence>
<keyword evidence="20" id="KW-0511">Multifunctional enzyme</keyword>
<evidence type="ECO:0000256" key="14">
    <source>
        <dbReference type="ARBA" id="ARBA00022884"/>
    </source>
</evidence>
<dbReference type="GO" id="GO:0003887">
    <property type="term" value="F:DNA-directed DNA polymerase activity"/>
    <property type="evidence" value="ECO:0007669"/>
    <property type="project" value="UniProtKB-KW"/>
</dbReference>
<evidence type="ECO:0000256" key="18">
    <source>
        <dbReference type="ARBA" id="ARBA00023113"/>
    </source>
</evidence>
<evidence type="ECO:0000256" key="17">
    <source>
        <dbReference type="ARBA" id="ARBA00022932"/>
    </source>
</evidence>
<keyword evidence="14" id="KW-0694">RNA-binding</keyword>
<evidence type="ECO:0000256" key="5">
    <source>
        <dbReference type="ARBA" id="ARBA00022695"/>
    </source>
</evidence>
<dbReference type="InterPro" id="IPR043502">
    <property type="entry name" value="DNA/RNA_pol_sf"/>
</dbReference>
<evidence type="ECO:0000256" key="9">
    <source>
        <dbReference type="ARBA" id="ARBA00022750"/>
    </source>
</evidence>
<dbReference type="Gene3D" id="3.30.420.10">
    <property type="entry name" value="Ribonuclease H-like superfamily/Ribonuclease H"/>
    <property type="match status" value="1"/>
</dbReference>
<gene>
    <name evidence="25" type="primary">FGENESH: predicted gene_14.180</name>
    <name evidence="25" type="ORF">BN2166_0066300</name>
</gene>